<evidence type="ECO:0000313" key="3">
    <source>
        <dbReference type="Proteomes" id="UP000190951"/>
    </source>
</evidence>
<gene>
    <name evidence="2" type="ORF">CROST_034550</name>
</gene>
<feature type="domain" description="Two component regulator three Y" evidence="1">
    <location>
        <begin position="508"/>
        <end position="569"/>
    </location>
</feature>
<reference evidence="2 3" key="1">
    <citation type="submission" date="2022-04" db="EMBL/GenBank/DDBJ databases">
        <title>Genome sequence of C. roseum typestrain.</title>
        <authorList>
            <person name="Poehlein A."/>
            <person name="Schoch T."/>
            <person name="Duerre P."/>
            <person name="Daniel R."/>
        </authorList>
    </citation>
    <scope>NUCLEOTIDE SEQUENCE [LARGE SCALE GENOMIC DNA]</scope>
    <source>
        <strain evidence="2 3">DSM 7320</strain>
    </source>
</reference>
<dbReference type="InterPro" id="IPR011123">
    <property type="entry name" value="Y_Y_Y"/>
</dbReference>
<feature type="domain" description="Two component regulator three Y" evidence="1">
    <location>
        <begin position="218"/>
        <end position="283"/>
    </location>
</feature>
<evidence type="ECO:0000313" key="2">
    <source>
        <dbReference type="EMBL" id="URZ12710.1"/>
    </source>
</evidence>
<dbReference type="Proteomes" id="UP000190951">
    <property type="component" value="Chromosome"/>
</dbReference>
<dbReference type="KEGG" id="crw:CROST_034550"/>
<proteinExistence type="predicted"/>
<dbReference type="NCBIfam" id="NF010681">
    <property type="entry name" value="PRK14081.1"/>
    <property type="match status" value="1"/>
</dbReference>
<protein>
    <recommendedName>
        <fullName evidence="1">Two component regulator three Y domain-containing protein</fullName>
    </recommendedName>
</protein>
<feature type="domain" description="Two component regulator three Y" evidence="1">
    <location>
        <begin position="123"/>
        <end position="186"/>
    </location>
</feature>
<evidence type="ECO:0000259" key="1">
    <source>
        <dbReference type="Pfam" id="PF07495"/>
    </source>
</evidence>
<dbReference type="EMBL" id="CP096983">
    <property type="protein sequence ID" value="URZ12710.1"/>
    <property type="molecule type" value="Genomic_DNA"/>
</dbReference>
<dbReference type="STRING" id="84029.CROST_40150"/>
<dbReference type="Pfam" id="PF07495">
    <property type="entry name" value="Y_Y_Y"/>
    <property type="match status" value="6"/>
</dbReference>
<keyword evidence="3" id="KW-1185">Reference proteome</keyword>
<feature type="domain" description="Two component regulator three Y" evidence="1">
    <location>
        <begin position="29"/>
        <end position="75"/>
    </location>
</feature>
<dbReference type="RefSeq" id="WP_077834133.1">
    <property type="nucleotide sequence ID" value="NZ_CP096983.1"/>
</dbReference>
<organism evidence="2 3">
    <name type="scientific">Clostridium felsineum</name>
    <dbReference type="NCBI Taxonomy" id="36839"/>
    <lineage>
        <taxon>Bacteria</taxon>
        <taxon>Bacillati</taxon>
        <taxon>Bacillota</taxon>
        <taxon>Clostridia</taxon>
        <taxon>Eubacteriales</taxon>
        <taxon>Clostridiaceae</taxon>
        <taxon>Clostridium</taxon>
    </lineage>
</organism>
<feature type="domain" description="Two component regulator three Y" evidence="1">
    <location>
        <begin position="412"/>
        <end position="475"/>
    </location>
</feature>
<dbReference type="AlphaFoldDB" id="A0A1S8KZ18"/>
<feature type="domain" description="Two component regulator three Y" evidence="1">
    <location>
        <begin position="315"/>
        <end position="377"/>
    </location>
</feature>
<name>A0A1S8KZ18_9CLOT</name>
<sequence length="666" mass="77636">MSDFYIEFDKESPQKKDQKINICIKGNEKSKFVYKFIEGFHGKWSIIKDFSSDREVLWQPKEEGIYTIMVQIAKDNLGVFEFVLREDFVIGDVDKNLIKALIIDKKSLVIGEKINAKLDSVVSENVLYRYYIKNGLETNILRDYSCKSDISWTVTDSGKYTLVGECKRVNSLNEFDSKKEVEYEVKAIKKVQIRDFKCLNDELYCESEIVFEVDAVHEDNRMILYKFEKIDSNGNSECVQDYSTRKILSYVEKGYGDFKILCFVKDMYSQNKFDDRAVINYSVKKYKEVQIKSFTTDLSSPQLANTNIQLKALANGGRKLVYRYIIEGSKKEDSGYIYEDSYLWNEKIPGEYTITLMVRDESSKEKYEDTRTINFIIDKIKRPAVKMKNVIIDKDKDIIKGETIKIKIAAEGGLDLRYGFDVEKNGIKIQKITYGNLSTIRFKFNIPGVYKINAYVKDKYSEKEYDAHDEVYINVFDYMPAKIEYVLINNNNYYMVGNEIETNTILKNTRNMILRYILKMEGRTVQDTGYIASDKYSFVPKCAGKYEITVFAKNVKSDDVCDSKKIVSILVHDVLPITDTKISCDNKKAKINETVTFNVECNGGKDILYEFYLMENGEWKLMQKYSRKNFYSFMIFNEGIYKVLVLCKSQFSISSYEDYDIIKLKV</sequence>
<accession>A0A1S8KZ18</accession>